<dbReference type="VEuPathDB" id="FungiDB:TREMEDRAFT_60930"/>
<gene>
    <name evidence="1" type="ORF">M231_02325</name>
</gene>
<evidence type="ECO:0000313" key="1">
    <source>
        <dbReference type="EMBL" id="RXK40342.1"/>
    </source>
</evidence>
<dbReference type="EMBL" id="SDIL01000019">
    <property type="protein sequence ID" value="RXK40342.1"/>
    <property type="molecule type" value="Genomic_DNA"/>
</dbReference>
<organism evidence="1 2">
    <name type="scientific">Tremella mesenterica</name>
    <name type="common">Jelly fungus</name>
    <dbReference type="NCBI Taxonomy" id="5217"/>
    <lineage>
        <taxon>Eukaryota</taxon>
        <taxon>Fungi</taxon>
        <taxon>Dikarya</taxon>
        <taxon>Basidiomycota</taxon>
        <taxon>Agaricomycotina</taxon>
        <taxon>Tremellomycetes</taxon>
        <taxon>Tremellales</taxon>
        <taxon>Tremellaceae</taxon>
        <taxon>Tremella</taxon>
    </lineage>
</organism>
<evidence type="ECO:0000313" key="2">
    <source>
        <dbReference type="Proteomes" id="UP000289152"/>
    </source>
</evidence>
<proteinExistence type="predicted"/>
<accession>A0A4Q1BR60</accession>
<dbReference type="AlphaFoldDB" id="A0A4Q1BR60"/>
<protein>
    <submittedName>
        <fullName evidence="1">Uncharacterized protein</fullName>
    </submittedName>
</protein>
<keyword evidence="2" id="KW-1185">Reference proteome</keyword>
<dbReference type="Proteomes" id="UP000289152">
    <property type="component" value="Unassembled WGS sequence"/>
</dbReference>
<dbReference type="STRING" id="5217.A0A4Q1BR60"/>
<reference evidence="1 2" key="1">
    <citation type="submission" date="2016-06" db="EMBL/GenBank/DDBJ databases">
        <title>Evolution of pathogenesis and genome organization in the Tremellales.</title>
        <authorList>
            <person name="Cuomo C."/>
            <person name="Litvintseva A."/>
            <person name="Heitman J."/>
            <person name="Chen Y."/>
            <person name="Sun S."/>
            <person name="Springer D."/>
            <person name="Dromer F."/>
            <person name="Young S."/>
            <person name="Zeng Q."/>
            <person name="Chapman S."/>
            <person name="Gujja S."/>
            <person name="Saif S."/>
            <person name="Birren B."/>
        </authorList>
    </citation>
    <scope>NUCLEOTIDE SEQUENCE [LARGE SCALE GENOMIC DNA]</scope>
    <source>
        <strain evidence="1 2">ATCC 28783</strain>
    </source>
</reference>
<dbReference type="OrthoDB" id="276261at2759"/>
<comment type="caution">
    <text evidence="1">The sequence shown here is derived from an EMBL/GenBank/DDBJ whole genome shotgun (WGS) entry which is preliminary data.</text>
</comment>
<sequence length="236" mass="25749">MLYRRGIDGLDFDRTTHHLSIYPPAQLLVAELNTSAPASESADFQRFYRILEEATGIPCQLVDKSHWNDNAGLVFLQSLSIPGEIRASVLMSTAEKGHVLAAVSALFKWIGVNRDITFPKASLRIRYKALKGTIYVDTETVRNLELVSNAITGQSSGTLYGNFTIVVGCGLTLRRTPQSLSYSYGVPSFEEDDPSAEQQAHAVGGAGECTHRGVWKLAKQGKSASEPSKPITAYDL</sequence>
<dbReference type="InParanoid" id="A0A4Q1BR60"/>
<name>A0A4Q1BR60_TREME</name>